<evidence type="ECO:0000256" key="4">
    <source>
        <dbReference type="ARBA" id="ARBA00022786"/>
    </source>
</evidence>
<name>A0AAN6JZ60_9PEZI</name>
<keyword evidence="5" id="KW-0653">Protein transport</keyword>
<keyword evidence="4" id="KW-0833">Ubl conjugation pathway</keyword>
<dbReference type="GO" id="GO:0005829">
    <property type="term" value="C:cytosol"/>
    <property type="evidence" value="ECO:0007669"/>
    <property type="project" value="TreeGrafter"/>
</dbReference>
<dbReference type="GO" id="GO:0015031">
    <property type="term" value="P:protein transport"/>
    <property type="evidence" value="ECO:0007669"/>
    <property type="project" value="UniProtKB-KW"/>
</dbReference>
<gene>
    <name evidence="8" type="ORF">LTR91_021882</name>
</gene>
<dbReference type="Gene3D" id="3.30.1460.50">
    <property type="match status" value="1"/>
</dbReference>
<accession>A0AAN6JZ60</accession>
<dbReference type="EMBL" id="JAUJLE010000406">
    <property type="protein sequence ID" value="KAK0957394.1"/>
    <property type="molecule type" value="Genomic_DNA"/>
</dbReference>
<evidence type="ECO:0000256" key="6">
    <source>
        <dbReference type="ARBA" id="ARBA00023006"/>
    </source>
</evidence>
<organism evidence="8 9">
    <name type="scientific">Friedmanniomyces endolithicus</name>
    <dbReference type="NCBI Taxonomy" id="329885"/>
    <lineage>
        <taxon>Eukaryota</taxon>
        <taxon>Fungi</taxon>
        <taxon>Dikarya</taxon>
        <taxon>Ascomycota</taxon>
        <taxon>Pezizomycotina</taxon>
        <taxon>Dothideomycetes</taxon>
        <taxon>Dothideomycetidae</taxon>
        <taxon>Mycosphaerellales</taxon>
        <taxon>Teratosphaeriaceae</taxon>
        <taxon>Friedmanniomyces</taxon>
    </lineage>
</organism>
<dbReference type="PANTHER" id="PTHR14957">
    <property type="entry name" value="UBIQUITIN-LIKE-CONJUGATING ENZYME ATG10"/>
    <property type="match status" value="1"/>
</dbReference>
<evidence type="ECO:0000256" key="1">
    <source>
        <dbReference type="ARBA" id="ARBA00005696"/>
    </source>
</evidence>
<dbReference type="GO" id="GO:0061651">
    <property type="term" value="F:Atg12 conjugating enzyme activity"/>
    <property type="evidence" value="ECO:0007669"/>
    <property type="project" value="TreeGrafter"/>
</dbReference>
<keyword evidence="9" id="KW-1185">Reference proteome</keyword>
<dbReference type="AlphaFoldDB" id="A0AAN6JZ60"/>
<reference evidence="8" key="1">
    <citation type="submission" date="2023-06" db="EMBL/GenBank/DDBJ databases">
        <title>Black Yeasts Isolated from many extreme environments.</title>
        <authorList>
            <person name="Coleine C."/>
            <person name="Stajich J.E."/>
            <person name="Selbmann L."/>
        </authorList>
    </citation>
    <scope>NUCLEOTIDE SEQUENCE</scope>
    <source>
        <strain evidence="8">CCFEE 5200</strain>
    </source>
</reference>
<keyword evidence="3" id="KW-0808">Transferase</keyword>
<protein>
    <recommendedName>
        <fullName evidence="2">Ubiquitin-like-conjugating enzyme ATG10</fullName>
    </recommendedName>
    <alternativeName>
        <fullName evidence="7">Autophagy-related protein 10</fullName>
    </alternativeName>
</protein>
<evidence type="ECO:0000256" key="2">
    <source>
        <dbReference type="ARBA" id="ARBA00021099"/>
    </source>
</evidence>
<dbReference type="PANTHER" id="PTHR14957:SF1">
    <property type="entry name" value="UBIQUITIN-LIKE-CONJUGATING ENZYME ATG10"/>
    <property type="match status" value="1"/>
</dbReference>
<proteinExistence type="inferred from homology"/>
<dbReference type="GO" id="GO:0000045">
    <property type="term" value="P:autophagosome assembly"/>
    <property type="evidence" value="ECO:0007669"/>
    <property type="project" value="TreeGrafter"/>
</dbReference>
<evidence type="ECO:0000256" key="7">
    <source>
        <dbReference type="ARBA" id="ARBA00029833"/>
    </source>
</evidence>
<evidence type="ECO:0000256" key="5">
    <source>
        <dbReference type="ARBA" id="ARBA00022927"/>
    </source>
</evidence>
<comment type="similarity">
    <text evidence="1">Belongs to the ATG10 family.</text>
</comment>
<dbReference type="GO" id="GO:0032446">
    <property type="term" value="P:protein modification by small protein conjugation"/>
    <property type="evidence" value="ECO:0007669"/>
    <property type="project" value="TreeGrafter"/>
</dbReference>
<evidence type="ECO:0000313" key="9">
    <source>
        <dbReference type="Proteomes" id="UP001175353"/>
    </source>
</evidence>
<keyword evidence="5" id="KW-0813">Transport</keyword>
<dbReference type="GO" id="GO:0000422">
    <property type="term" value="P:autophagy of mitochondrion"/>
    <property type="evidence" value="ECO:0007669"/>
    <property type="project" value="TreeGrafter"/>
</dbReference>
<evidence type="ECO:0000256" key="3">
    <source>
        <dbReference type="ARBA" id="ARBA00022679"/>
    </source>
</evidence>
<evidence type="ECO:0000313" key="8">
    <source>
        <dbReference type="EMBL" id="KAK0957394.1"/>
    </source>
</evidence>
<keyword evidence="6" id="KW-0072">Autophagy</keyword>
<sequence length="216" mass="23154">MTGTTPRRAPAFGVPMQSHTEPPAFVAAIIALQRTWIEVDGESEWQDPYGPPFLRIARRLDAKVNGLSFSNGGSDPVEAAVAEDDDEEALERSPSVLRPELIVLYDIVYSPSYRVPVVYLTRMSGESAGIHDLLTPALYKPQLQSTGPLGALSLKDHPVTGLPAYFVHPCRTAEGMATVGGTSTRAPVEYFSLWLGLVGPGVGLAIPVALAEALCR</sequence>
<comment type="caution">
    <text evidence="8">The sequence shown here is derived from an EMBL/GenBank/DDBJ whole genome shotgun (WGS) entry which is preliminary data.</text>
</comment>
<dbReference type="Pfam" id="PF03987">
    <property type="entry name" value="Autophagy_act_C"/>
    <property type="match status" value="1"/>
</dbReference>
<dbReference type="InterPro" id="IPR007135">
    <property type="entry name" value="Atg3/Atg10"/>
</dbReference>
<dbReference type="Proteomes" id="UP001175353">
    <property type="component" value="Unassembled WGS sequence"/>
</dbReference>